<gene>
    <name evidence="1" type="ORF">EW146_g4041</name>
</gene>
<proteinExistence type="predicted"/>
<dbReference type="EMBL" id="SGPL01000148">
    <property type="protein sequence ID" value="THH16642.1"/>
    <property type="molecule type" value="Genomic_DNA"/>
</dbReference>
<keyword evidence="2" id="KW-1185">Reference proteome</keyword>
<name>A0A4S4LVY3_9AGAM</name>
<evidence type="ECO:0000313" key="1">
    <source>
        <dbReference type="EMBL" id="THH16642.1"/>
    </source>
</evidence>
<comment type="caution">
    <text evidence="1">The sequence shown here is derived from an EMBL/GenBank/DDBJ whole genome shotgun (WGS) entry which is preliminary data.</text>
</comment>
<reference evidence="1 2" key="1">
    <citation type="submission" date="2019-02" db="EMBL/GenBank/DDBJ databases">
        <title>Genome sequencing of the rare red list fungi Bondarzewia mesenterica.</title>
        <authorList>
            <person name="Buettner E."/>
            <person name="Kellner H."/>
        </authorList>
    </citation>
    <scope>NUCLEOTIDE SEQUENCE [LARGE SCALE GENOMIC DNA]</scope>
    <source>
        <strain evidence="1 2">DSM 108281</strain>
    </source>
</reference>
<organism evidence="1 2">
    <name type="scientific">Bondarzewia mesenterica</name>
    <dbReference type="NCBI Taxonomy" id="1095465"/>
    <lineage>
        <taxon>Eukaryota</taxon>
        <taxon>Fungi</taxon>
        <taxon>Dikarya</taxon>
        <taxon>Basidiomycota</taxon>
        <taxon>Agaricomycotina</taxon>
        <taxon>Agaricomycetes</taxon>
        <taxon>Russulales</taxon>
        <taxon>Bondarzewiaceae</taxon>
        <taxon>Bondarzewia</taxon>
    </lineage>
</organism>
<dbReference type="Proteomes" id="UP000310158">
    <property type="component" value="Unassembled WGS sequence"/>
</dbReference>
<evidence type="ECO:0000313" key="2">
    <source>
        <dbReference type="Proteomes" id="UP000310158"/>
    </source>
</evidence>
<dbReference type="AlphaFoldDB" id="A0A4S4LVY3"/>
<protein>
    <submittedName>
        <fullName evidence="1">Uncharacterized protein</fullName>
    </submittedName>
</protein>
<accession>A0A4S4LVY3</accession>
<sequence length="176" mass="20093">MILRLVTICQVLILKELSRFSSFEFSFDDGLSPDHFKNYVNELEPELRNVRELFVVTDEFNYGPYEHNPSEYNPSLRSEFQSMAMDSGYRAPANVGRTMENTSSTLAFNLLDATQPSMYPPLSQSALPFISPQHTLMPSAEPETNHQGAVTLFYDIYLSDPASRARAHPCRSRIRF</sequence>